<gene>
    <name evidence="1" type="ORF">GLYMA_18G269000</name>
</gene>
<protein>
    <submittedName>
        <fullName evidence="1 2">Uncharacterized protein</fullName>
    </submittedName>
</protein>
<dbReference type="HOGENOM" id="CLU_3036237_0_0_1"/>
<organism evidence="2">
    <name type="scientific">Glycine max</name>
    <name type="common">Soybean</name>
    <name type="synonym">Glycine hispida</name>
    <dbReference type="NCBI Taxonomy" id="3847"/>
    <lineage>
        <taxon>Eukaryota</taxon>
        <taxon>Viridiplantae</taxon>
        <taxon>Streptophyta</taxon>
        <taxon>Embryophyta</taxon>
        <taxon>Tracheophyta</taxon>
        <taxon>Spermatophyta</taxon>
        <taxon>Magnoliopsida</taxon>
        <taxon>eudicotyledons</taxon>
        <taxon>Gunneridae</taxon>
        <taxon>Pentapetalae</taxon>
        <taxon>rosids</taxon>
        <taxon>fabids</taxon>
        <taxon>Fabales</taxon>
        <taxon>Fabaceae</taxon>
        <taxon>Papilionoideae</taxon>
        <taxon>50 kb inversion clade</taxon>
        <taxon>NPAAA clade</taxon>
        <taxon>indigoferoid/millettioid clade</taxon>
        <taxon>Phaseoleae</taxon>
        <taxon>Glycine</taxon>
        <taxon>Glycine subgen. Soja</taxon>
    </lineage>
</organism>
<dbReference type="Gramene" id="KRH01317">
    <property type="protein sequence ID" value="KRH01317"/>
    <property type="gene ID" value="GLYMA_18G269000"/>
</dbReference>
<sequence>MHKLKREKLSSPRRKMCLVNFLWVCLQNERIGFCFFVIISAGAEARVCCVGLERR</sequence>
<proteinExistence type="predicted"/>
<dbReference type="EMBL" id="CM000851">
    <property type="protein sequence ID" value="KRH01317.1"/>
    <property type="molecule type" value="Genomic_DNA"/>
</dbReference>
<keyword evidence="3" id="KW-1185">Reference proteome</keyword>
<dbReference type="AlphaFoldDB" id="K7MUZ2"/>
<reference evidence="1" key="3">
    <citation type="submission" date="2018-07" db="EMBL/GenBank/DDBJ databases">
        <title>WGS assembly of Glycine max.</title>
        <authorList>
            <person name="Schmutz J."/>
            <person name="Cannon S."/>
            <person name="Schlueter J."/>
            <person name="Ma J."/>
            <person name="Mitros T."/>
            <person name="Nelson W."/>
            <person name="Hyten D."/>
            <person name="Song Q."/>
            <person name="Thelen J."/>
            <person name="Cheng J."/>
            <person name="Xu D."/>
            <person name="Hellsten U."/>
            <person name="May G."/>
            <person name="Yu Y."/>
            <person name="Sakurai T."/>
            <person name="Umezawa T."/>
            <person name="Bhattacharyya M."/>
            <person name="Sandhu D."/>
            <person name="Valliyodan B."/>
            <person name="Lindquist E."/>
            <person name="Peto M."/>
            <person name="Grant D."/>
            <person name="Shu S."/>
            <person name="Goodstein D."/>
            <person name="Barry K."/>
            <person name="Futrell-Griggs M."/>
            <person name="Abernathy B."/>
            <person name="Du J."/>
            <person name="Tian Z."/>
            <person name="Zhu L."/>
            <person name="Gill N."/>
            <person name="Joshi T."/>
            <person name="Libault M."/>
            <person name="Sethuraman A."/>
            <person name="Zhang X."/>
            <person name="Shinozaki K."/>
            <person name="Nguyen H."/>
            <person name="Wing R."/>
            <person name="Cregan P."/>
            <person name="Specht J."/>
            <person name="Grimwood J."/>
            <person name="Rokhsar D."/>
            <person name="Stacey G."/>
            <person name="Shoemaker R."/>
            <person name="Jackson S."/>
        </authorList>
    </citation>
    <scope>NUCLEOTIDE SEQUENCE</scope>
    <source>
        <tissue evidence="1">Callus</tissue>
    </source>
</reference>
<reference evidence="1 2" key="1">
    <citation type="journal article" date="2010" name="Nature">
        <title>Genome sequence of the palaeopolyploid soybean.</title>
        <authorList>
            <person name="Schmutz J."/>
            <person name="Cannon S.B."/>
            <person name="Schlueter J."/>
            <person name="Ma J."/>
            <person name="Mitros T."/>
            <person name="Nelson W."/>
            <person name="Hyten D.L."/>
            <person name="Song Q."/>
            <person name="Thelen J.J."/>
            <person name="Cheng J."/>
            <person name="Xu D."/>
            <person name="Hellsten U."/>
            <person name="May G.D."/>
            <person name="Yu Y."/>
            <person name="Sakurai T."/>
            <person name="Umezawa T."/>
            <person name="Bhattacharyya M.K."/>
            <person name="Sandhu D."/>
            <person name="Valliyodan B."/>
            <person name="Lindquist E."/>
            <person name="Peto M."/>
            <person name="Grant D."/>
            <person name="Shu S."/>
            <person name="Goodstein D."/>
            <person name="Barry K."/>
            <person name="Futrell-Griggs M."/>
            <person name="Abernathy B."/>
            <person name="Du J."/>
            <person name="Tian Z."/>
            <person name="Zhu L."/>
            <person name="Gill N."/>
            <person name="Joshi T."/>
            <person name="Libault M."/>
            <person name="Sethuraman A."/>
            <person name="Zhang X.-C."/>
            <person name="Shinozaki K."/>
            <person name="Nguyen H.T."/>
            <person name="Wing R.A."/>
            <person name="Cregan P."/>
            <person name="Specht J."/>
            <person name="Grimwood J."/>
            <person name="Rokhsar D."/>
            <person name="Stacey G."/>
            <person name="Shoemaker R.C."/>
            <person name="Jackson S.A."/>
        </authorList>
    </citation>
    <scope>NUCLEOTIDE SEQUENCE [LARGE SCALE GENOMIC DNA]</scope>
    <source>
        <strain evidence="2">cv. Williams 82</strain>
        <tissue evidence="1">Callus</tissue>
    </source>
</reference>
<evidence type="ECO:0000313" key="1">
    <source>
        <dbReference type="EMBL" id="KRH01317.1"/>
    </source>
</evidence>
<reference evidence="2" key="2">
    <citation type="submission" date="2018-02" db="UniProtKB">
        <authorList>
            <consortium name="EnsemblPlants"/>
        </authorList>
    </citation>
    <scope>IDENTIFICATION</scope>
    <source>
        <strain evidence="2">Williams 82</strain>
    </source>
</reference>
<dbReference type="Proteomes" id="UP000008827">
    <property type="component" value="Chromosome 18"/>
</dbReference>
<dbReference type="PaxDb" id="3847-GLYMA18G50400.1"/>
<accession>K7MUZ2</accession>
<evidence type="ECO:0000313" key="3">
    <source>
        <dbReference type="Proteomes" id="UP000008827"/>
    </source>
</evidence>
<dbReference type="EnsemblPlants" id="KRH01317">
    <property type="protein sequence ID" value="KRH01317"/>
    <property type="gene ID" value="GLYMA_18G269000"/>
</dbReference>
<name>K7MUZ2_SOYBN</name>
<evidence type="ECO:0000313" key="2">
    <source>
        <dbReference type="EnsemblPlants" id="KRH01317"/>
    </source>
</evidence>
<dbReference type="InParanoid" id="K7MUZ2"/>